<dbReference type="Gene3D" id="3.40.1190.10">
    <property type="entry name" value="Mur-like, catalytic domain"/>
    <property type="match status" value="1"/>
</dbReference>
<comment type="catalytic activity">
    <reaction evidence="7">
        <text>UDP-N-acetyl-alpha-D-muramoyl-L-alanyl-D-glutamate + meso-2,6-diaminopimelate + ATP = UDP-N-acetyl-alpha-D-muramoyl-L-alanyl-gamma-D-glutamyl-meso-2,6-diaminopimelate + ADP + phosphate + H(+)</text>
        <dbReference type="Rhea" id="RHEA:23676"/>
        <dbReference type="ChEBI" id="CHEBI:15378"/>
        <dbReference type="ChEBI" id="CHEBI:30616"/>
        <dbReference type="ChEBI" id="CHEBI:43474"/>
        <dbReference type="ChEBI" id="CHEBI:57791"/>
        <dbReference type="ChEBI" id="CHEBI:83900"/>
        <dbReference type="ChEBI" id="CHEBI:83905"/>
        <dbReference type="ChEBI" id="CHEBI:456216"/>
        <dbReference type="EC" id="6.3.2.13"/>
    </reaction>
</comment>
<evidence type="ECO:0000256" key="4">
    <source>
        <dbReference type="ARBA" id="ARBA00022984"/>
    </source>
</evidence>
<comment type="pathway">
    <text evidence="7 8">Cell wall biogenesis; peptidoglycan biosynthesis.</text>
</comment>
<dbReference type="Pfam" id="PF01225">
    <property type="entry name" value="Mur_ligase"/>
    <property type="match status" value="1"/>
</dbReference>
<dbReference type="GO" id="GO:0008360">
    <property type="term" value="P:regulation of cell shape"/>
    <property type="evidence" value="ECO:0007669"/>
    <property type="project" value="UniProtKB-KW"/>
</dbReference>
<comment type="similarity">
    <text evidence="1 7">Belongs to the MurCDEF family. MurE subfamily.</text>
</comment>
<dbReference type="InterPro" id="IPR035911">
    <property type="entry name" value="MurE/MurF_N"/>
</dbReference>
<dbReference type="InterPro" id="IPR004101">
    <property type="entry name" value="Mur_ligase_C"/>
</dbReference>
<dbReference type="Proteomes" id="UP000075663">
    <property type="component" value="Unassembled WGS sequence"/>
</dbReference>
<feature type="binding site" evidence="7">
    <location>
        <begin position="403"/>
        <end position="406"/>
    </location>
    <ligand>
        <name>meso-2,6-diaminopimelate</name>
        <dbReference type="ChEBI" id="CHEBI:57791"/>
    </ligand>
</feature>
<keyword evidence="3 7" id="KW-0133">Cell shape</keyword>
<dbReference type="Gene3D" id="3.90.190.20">
    <property type="entry name" value="Mur ligase, C-terminal domain"/>
    <property type="match status" value="1"/>
</dbReference>
<feature type="binding site" evidence="7">
    <location>
        <position position="456"/>
    </location>
    <ligand>
        <name>meso-2,6-diaminopimelate</name>
        <dbReference type="ChEBI" id="CHEBI:57791"/>
    </ligand>
</feature>
<sequence>MSALKDILYKVALQSVSGDTAVEVAALAFDSRKVETNTAFIATRGTQVDGHDYIEQAIEKGAVAIICEVLPESLNTAITYVQVKNSSEALGIMASNFFGNPSAKLKLVGVTGTNGKTTCVSLLFQLFKQLGYNVGLLSTVVNKINDEIIVATHTTPDAIQMNELMAKMVAKGCSHCFMEVSSHALVQHRVSGLTFTGAVFTNLSHDHLDYHKTFDEYIKAKKMLFDGLPSSAFALTNTDDKRGSIMLQNTKATKHSYALKTMADFKARILSNTLQGLELDIEGHNVWFKLIGDFNAYNLMAVYGAAILLEEEPADVLQTLSNLNPAPGRFEQVLTDTGITAIVDYAHTPDALENVLSTIKVFRSGNEKVITVVGCGGNRDTTKRPEMAKIACELSDKVVLTSDNPRFEEPMAIIEDMQKGVSPSNYRKTLVMADRREAIKTACSMAEPNDIILVAGKGHETYQDVKGVKSDFDDRKVLKEMLNLIHK</sequence>
<dbReference type="Pfam" id="PF02875">
    <property type="entry name" value="Mur_ligase_C"/>
    <property type="match status" value="1"/>
</dbReference>
<dbReference type="AlphaFoldDB" id="A0A150Y3P1"/>
<comment type="function">
    <text evidence="7">Catalyzes the addition of meso-diaminopimelic acid to the nucleotide precursor UDP-N-acetylmuramoyl-L-alanyl-D-glutamate (UMAG) in the biosynthesis of bacterial cell-wall peptidoglycan.</text>
</comment>
<dbReference type="SUPFAM" id="SSF63418">
    <property type="entry name" value="MurE/MurF N-terminal domain"/>
    <property type="match status" value="1"/>
</dbReference>
<comment type="subcellular location">
    <subcellularLocation>
        <location evidence="7 8">Cytoplasm</location>
    </subcellularLocation>
</comment>
<feature type="domain" description="Mur ligase N-terminal catalytic" evidence="9">
    <location>
        <begin position="26"/>
        <end position="97"/>
    </location>
</feature>
<dbReference type="Pfam" id="PF08245">
    <property type="entry name" value="Mur_ligase_M"/>
    <property type="match status" value="1"/>
</dbReference>
<reference evidence="12 13" key="1">
    <citation type="submission" date="2016-01" db="EMBL/GenBank/DDBJ databases">
        <title>Genome sequencing of Roseivirga seohaensis SW-152.</title>
        <authorList>
            <person name="Selvaratnam C."/>
            <person name="Thevarajoo S."/>
            <person name="Goh K.M."/>
            <person name="Ee R."/>
            <person name="Chan K.-G."/>
            <person name="Chong C.S."/>
        </authorList>
    </citation>
    <scope>NUCLEOTIDE SEQUENCE [LARGE SCALE GENOMIC DNA]</scope>
    <source>
        <strain evidence="12 13">SW-152</strain>
    </source>
</reference>
<dbReference type="UniPathway" id="UPA00219"/>
<feature type="binding site" evidence="7">
    <location>
        <begin position="112"/>
        <end position="118"/>
    </location>
    <ligand>
        <name>ATP</name>
        <dbReference type="ChEBI" id="CHEBI:30616"/>
    </ligand>
</feature>
<keyword evidence="7" id="KW-0067">ATP-binding</keyword>
<keyword evidence="7" id="KW-0547">Nucleotide-binding</keyword>
<evidence type="ECO:0000256" key="6">
    <source>
        <dbReference type="ARBA" id="ARBA00023316"/>
    </source>
</evidence>
<feature type="binding site" evidence="7">
    <location>
        <position position="181"/>
    </location>
    <ligand>
        <name>UDP-N-acetyl-alpha-D-muramoyl-L-alanyl-D-glutamate</name>
        <dbReference type="ChEBI" id="CHEBI:83900"/>
    </ligand>
</feature>
<dbReference type="InterPro" id="IPR036615">
    <property type="entry name" value="Mur_ligase_C_dom_sf"/>
</dbReference>
<comment type="caution">
    <text evidence="12">The sequence shown here is derived from an EMBL/GenBank/DDBJ whole genome shotgun (WGS) entry which is preliminary data.</text>
</comment>
<dbReference type="Gene3D" id="3.40.1390.10">
    <property type="entry name" value="MurE/MurF, N-terminal domain"/>
    <property type="match status" value="1"/>
</dbReference>
<feature type="binding site" evidence="7">
    <location>
        <position position="189"/>
    </location>
    <ligand>
        <name>UDP-N-acetyl-alpha-D-muramoyl-L-alanyl-D-glutamate</name>
        <dbReference type="ChEBI" id="CHEBI:83900"/>
    </ligand>
</feature>
<dbReference type="EMBL" id="LRPB01000002">
    <property type="protein sequence ID" value="KYG85640.1"/>
    <property type="molecule type" value="Genomic_DNA"/>
</dbReference>
<dbReference type="GO" id="GO:0005524">
    <property type="term" value="F:ATP binding"/>
    <property type="evidence" value="ECO:0007669"/>
    <property type="project" value="UniProtKB-UniRule"/>
</dbReference>
<feature type="short sequence motif" description="Meso-diaminopimelate recognition motif" evidence="7">
    <location>
        <begin position="403"/>
        <end position="406"/>
    </location>
</feature>
<evidence type="ECO:0000259" key="9">
    <source>
        <dbReference type="Pfam" id="PF01225"/>
    </source>
</evidence>
<dbReference type="GO" id="GO:0000287">
    <property type="term" value="F:magnesium ion binding"/>
    <property type="evidence" value="ECO:0007669"/>
    <property type="project" value="UniProtKB-UniRule"/>
</dbReference>
<comment type="PTM">
    <text evidence="7">Carboxylation is probably crucial for Mg(2+) binding and, consequently, for the gamma-phosphate positioning of ATP.</text>
</comment>
<evidence type="ECO:0000256" key="3">
    <source>
        <dbReference type="ARBA" id="ARBA00022960"/>
    </source>
</evidence>
<evidence type="ECO:0000313" key="12">
    <source>
        <dbReference type="EMBL" id="KYG85640.1"/>
    </source>
</evidence>
<feature type="modified residue" description="N6-carboxylysine" evidence="7">
    <location>
        <position position="221"/>
    </location>
</feature>
<keyword evidence="5 7" id="KW-0131">Cell cycle</keyword>
<dbReference type="InterPro" id="IPR005761">
    <property type="entry name" value="UDP-N-AcMur-Glu-dNH2Pim_ligase"/>
</dbReference>
<feature type="binding site" evidence="7">
    <location>
        <position position="379"/>
    </location>
    <ligand>
        <name>meso-2,6-diaminopimelate</name>
        <dbReference type="ChEBI" id="CHEBI:57791"/>
    </ligand>
</feature>
<dbReference type="STRING" id="1914963.AWW67_14805"/>
<comment type="cofactor">
    <cofactor evidence="7">
        <name>Mg(2+)</name>
        <dbReference type="ChEBI" id="CHEBI:18420"/>
    </cofactor>
</comment>
<feature type="binding site" evidence="7">
    <location>
        <position position="31"/>
    </location>
    <ligand>
        <name>UDP-N-acetyl-alpha-D-muramoyl-L-alanyl-D-glutamate</name>
        <dbReference type="ChEBI" id="CHEBI:83900"/>
    </ligand>
</feature>
<accession>A0A150Y3P1</accession>
<feature type="binding site" evidence="7">
    <location>
        <begin position="154"/>
        <end position="155"/>
    </location>
    <ligand>
        <name>UDP-N-acetyl-alpha-D-muramoyl-L-alanyl-D-glutamate</name>
        <dbReference type="ChEBI" id="CHEBI:83900"/>
    </ligand>
</feature>
<dbReference type="InterPro" id="IPR000713">
    <property type="entry name" value="Mur_ligase_N"/>
</dbReference>
<dbReference type="PANTHER" id="PTHR23135">
    <property type="entry name" value="MUR LIGASE FAMILY MEMBER"/>
    <property type="match status" value="1"/>
</dbReference>
<evidence type="ECO:0000313" key="13">
    <source>
        <dbReference type="Proteomes" id="UP000075663"/>
    </source>
</evidence>
<keyword evidence="7 12" id="KW-0436">Ligase</keyword>
<name>A0A150Y3P1_9BACT</name>
<evidence type="ECO:0000256" key="5">
    <source>
        <dbReference type="ARBA" id="ARBA00023306"/>
    </source>
</evidence>
<comment type="caution">
    <text evidence="7">Lacks conserved residue(s) required for the propagation of feature annotation.</text>
</comment>
<feature type="binding site" evidence="7">
    <location>
        <position position="187"/>
    </location>
    <ligand>
        <name>UDP-N-acetyl-alpha-D-muramoyl-L-alanyl-D-glutamate</name>
        <dbReference type="ChEBI" id="CHEBI:83900"/>
    </ligand>
</feature>
<keyword evidence="4 7" id="KW-0573">Peptidoglycan synthesis</keyword>
<dbReference type="GO" id="GO:0051301">
    <property type="term" value="P:cell division"/>
    <property type="evidence" value="ECO:0007669"/>
    <property type="project" value="UniProtKB-KW"/>
</dbReference>
<evidence type="ECO:0000256" key="1">
    <source>
        <dbReference type="ARBA" id="ARBA00005898"/>
    </source>
</evidence>
<dbReference type="GO" id="GO:0071555">
    <property type="term" value="P:cell wall organization"/>
    <property type="evidence" value="ECO:0007669"/>
    <property type="project" value="UniProtKB-KW"/>
</dbReference>
<keyword evidence="7" id="KW-0460">Magnesium</keyword>
<dbReference type="EC" id="6.3.2.13" evidence="7"/>
<dbReference type="GO" id="GO:0009252">
    <property type="term" value="P:peptidoglycan biosynthetic process"/>
    <property type="evidence" value="ECO:0007669"/>
    <property type="project" value="UniProtKB-UniRule"/>
</dbReference>
<evidence type="ECO:0000259" key="11">
    <source>
        <dbReference type="Pfam" id="PF08245"/>
    </source>
</evidence>
<dbReference type="GO" id="GO:0005737">
    <property type="term" value="C:cytoplasm"/>
    <property type="evidence" value="ECO:0007669"/>
    <property type="project" value="UniProtKB-SubCell"/>
</dbReference>
<dbReference type="GO" id="GO:0008765">
    <property type="term" value="F:UDP-N-acetylmuramoylalanyl-D-glutamate-2,6-diaminopimelate ligase activity"/>
    <property type="evidence" value="ECO:0007669"/>
    <property type="project" value="UniProtKB-UniRule"/>
</dbReference>
<dbReference type="RefSeq" id="WP_062299809.1">
    <property type="nucleotide sequence ID" value="NZ_LRPB01000002.1"/>
</dbReference>
<dbReference type="PANTHER" id="PTHR23135:SF4">
    <property type="entry name" value="UDP-N-ACETYLMURAMOYL-L-ALANYL-D-GLUTAMATE--2,6-DIAMINOPIMELATE LIGASE MURE HOMOLOG, CHLOROPLASTIC"/>
    <property type="match status" value="1"/>
</dbReference>
<protein>
    <recommendedName>
        <fullName evidence="7">UDP-N-acetylmuramoyl-L-alanyl-D-glutamate--2,6-diaminopimelate ligase</fullName>
        <ecNumber evidence="7">6.3.2.13</ecNumber>
    </recommendedName>
    <alternativeName>
        <fullName evidence="7">Meso-A2pm-adding enzyme</fullName>
    </alternativeName>
    <alternativeName>
        <fullName evidence="7">Meso-diaminopimelate-adding enzyme</fullName>
    </alternativeName>
    <alternativeName>
        <fullName evidence="7">UDP-MurNAc-L-Ala-D-Glu:meso-diaminopimelate ligase</fullName>
    </alternativeName>
    <alternativeName>
        <fullName evidence="7">UDP-MurNAc-tripeptide synthetase</fullName>
    </alternativeName>
    <alternativeName>
        <fullName evidence="7">UDP-N-acetylmuramyl-tripeptide synthetase</fullName>
    </alternativeName>
</protein>
<keyword evidence="2 7" id="KW-0132">Cell division</keyword>
<organism evidence="12 13">
    <name type="scientific">Roseivirga seohaensis</name>
    <dbReference type="NCBI Taxonomy" id="1914963"/>
    <lineage>
        <taxon>Bacteria</taxon>
        <taxon>Pseudomonadati</taxon>
        <taxon>Bacteroidota</taxon>
        <taxon>Cytophagia</taxon>
        <taxon>Cytophagales</taxon>
        <taxon>Roseivirgaceae</taxon>
        <taxon>Roseivirga</taxon>
    </lineage>
</organism>
<evidence type="ECO:0000256" key="7">
    <source>
        <dbReference type="HAMAP-Rule" id="MF_00208"/>
    </source>
</evidence>
<dbReference type="InterPro" id="IPR013221">
    <property type="entry name" value="Mur_ligase_cen"/>
</dbReference>
<feature type="binding site" evidence="7">
    <location>
        <position position="460"/>
    </location>
    <ligand>
        <name>meso-2,6-diaminopimelate</name>
        <dbReference type="ChEBI" id="CHEBI:57791"/>
    </ligand>
</feature>
<evidence type="ECO:0000256" key="2">
    <source>
        <dbReference type="ARBA" id="ARBA00022618"/>
    </source>
</evidence>
<gene>
    <name evidence="7" type="primary">murE</name>
    <name evidence="12" type="ORF">AWW67_14805</name>
</gene>
<dbReference type="NCBIfam" id="TIGR01085">
    <property type="entry name" value="murE"/>
    <property type="match status" value="1"/>
</dbReference>
<keyword evidence="6 7" id="KW-0961">Cell wall biogenesis/degradation</keyword>
<dbReference type="SUPFAM" id="SSF53623">
    <property type="entry name" value="MurD-like peptide ligases, catalytic domain"/>
    <property type="match status" value="1"/>
</dbReference>
<dbReference type="HAMAP" id="MF_00208">
    <property type="entry name" value="MurE"/>
    <property type="match status" value="1"/>
</dbReference>
<evidence type="ECO:0000256" key="8">
    <source>
        <dbReference type="RuleBase" id="RU004135"/>
    </source>
</evidence>
<dbReference type="SUPFAM" id="SSF53244">
    <property type="entry name" value="MurD-like peptide ligases, peptide-binding domain"/>
    <property type="match status" value="1"/>
</dbReference>
<feature type="domain" description="Mur ligase C-terminal" evidence="10">
    <location>
        <begin position="328"/>
        <end position="458"/>
    </location>
</feature>
<proteinExistence type="inferred from homology"/>
<feature type="domain" description="Mur ligase central" evidence="11">
    <location>
        <begin position="110"/>
        <end position="306"/>
    </location>
</feature>
<dbReference type="NCBIfam" id="NF001126">
    <property type="entry name" value="PRK00139.1-4"/>
    <property type="match status" value="1"/>
</dbReference>
<keyword evidence="7" id="KW-0963">Cytoplasm</keyword>
<dbReference type="InterPro" id="IPR036565">
    <property type="entry name" value="Mur-like_cat_sf"/>
</dbReference>
<evidence type="ECO:0000259" key="10">
    <source>
        <dbReference type="Pfam" id="PF02875"/>
    </source>
</evidence>